<keyword evidence="3 6" id="KW-0808">Transferase</keyword>
<dbReference type="GO" id="GO:0010629">
    <property type="term" value="P:negative regulation of gene expression"/>
    <property type="evidence" value="ECO:0007669"/>
    <property type="project" value="TreeGrafter"/>
</dbReference>
<dbReference type="GO" id="GO:0005634">
    <property type="term" value="C:nucleus"/>
    <property type="evidence" value="ECO:0007669"/>
    <property type="project" value="UniProtKB-SubCell"/>
</dbReference>
<dbReference type="Gene3D" id="3.90.228.10">
    <property type="match status" value="1"/>
</dbReference>
<evidence type="ECO:0000313" key="10">
    <source>
        <dbReference type="EMBL" id="KAK3607032.1"/>
    </source>
</evidence>
<dbReference type="SUPFAM" id="SSF56399">
    <property type="entry name" value="ADP-ribosylation"/>
    <property type="match status" value="1"/>
</dbReference>
<dbReference type="InterPro" id="IPR012317">
    <property type="entry name" value="Poly(ADP-ribose)pol_cat_dom"/>
</dbReference>
<evidence type="ECO:0000256" key="7">
    <source>
        <dbReference type="SAM" id="MobiDB-lite"/>
    </source>
</evidence>
<protein>
    <recommendedName>
        <fullName evidence="6">Poly [ADP-ribose] polymerase</fullName>
        <shortName evidence="6">PARP</shortName>
        <ecNumber evidence="6">2.4.2.-</ecNumber>
    </recommendedName>
</protein>
<dbReference type="GO" id="GO:0003714">
    <property type="term" value="F:transcription corepressor activity"/>
    <property type="evidence" value="ECO:0007669"/>
    <property type="project" value="TreeGrafter"/>
</dbReference>
<dbReference type="GO" id="GO:0003950">
    <property type="term" value="F:NAD+ poly-ADP-ribosyltransferase activity"/>
    <property type="evidence" value="ECO:0007669"/>
    <property type="project" value="UniProtKB-UniRule"/>
</dbReference>
<dbReference type="InterPro" id="IPR043472">
    <property type="entry name" value="Macro_dom-like"/>
</dbReference>
<name>A0AAE0TAS7_9BIVA</name>
<evidence type="ECO:0000256" key="4">
    <source>
        <dbReference type="ARBA" id="ARBA00023027"/>
    </source>
</evidence>
<comment type="subcellular location">
    <subcellularLocation>
        <location evidence="1">Nucleus</location>
    </subcellularLocation>
</comment>
<evidence type="ECO:0000256" key="1">
    <source>
        <dbReference type="ARBA" id="ARBA00004123"/>
    </source>
</evidence>
<dbReference type="Gene3D" id="3.40.220.10">
    <property type="entry name" value="Leucine Aminopeptidase, subunit E, domain 1"/>
    <property type="match status" value="1"/>
</dbReference>
<evidence type="ECO:0000313" key="11">
    <source>
        <dbReference type="Proteomes" id="UP001195483"/>
    </source>
</evidence>
<feature type="compositionally biased region" description="Basic residues" evidence="7">
    <location>
        <begin position="796"/>
        <end position="805"/>
    </location>
</feature>
<keyword evidence="5" id="KW-0539">Nucleus</keyword>
<evidence type="ECO:0000256" key="3">
    <source>
        <dbReference type="ARBA" id="ARBA00022679"/>
    </source>
</evidence>
<reference evidence="10" key="3">
    <citation type="submission" date="2023-05" db="EMBL/GenBank/DDBJ databases">
        <authorList>
            <person name="Smith C.H."/>
        </authorList>
    </citation>
    <scope>NUCLEOTIDE SEQUENCE</scope>
    <source>
        <strain evidence="10">CHS0354</strain>
        <tissue evidence="10">Mantle</tissue>
    </source>
</reference>
<dbReference type="PANTHER" id="PTHR14453:SF67">
    <property type="entry name" value="POLY [ADP-RIBOSE] POLYMERASE"/>
    <property type="match status" value="1"/>
</dbReference>
<dbReference type="InterPro" id="IPR002589">
    <property type="entry name" value="Macro_dom"/>
</dbReference>
<keyword evidence="2 6" id="KW-0328">Glycosyltransferase</keyword>
<dbReference type="PROSITE" id="PS51154">
    <property type="entry name" value="MACRO"/>
    <property type="match status" value="1"/>
</dbReference>
<dbReference type="InterPro" id="IPR052056">
    <property type="entry name" value="Mono-ARTD/PARP"/>
</dbReference>
<evidence type="ECO:0000256" key="5">
    <source>
        <dbReference type="ARBA" id="ARBA00023242"/>
    </source>
</evidence>
<feature type="domain" description="Macro" evidence="9">
    <location>
        <begin position="842"/>
        <end position="1025"/>
    </location>
</feature>
<feature type="domain" description="PARP catalytic" evidence="8">
    <location>
        <begin position="1259"/>
        <end position="1520"/>
    </location>
</feature>
<feature type="compositionally biased region" description="Polar residues" evidence="7">
    <location>
        <begin position="1097"/>
        <end position="1109"/>
    </location>
</feature>
<evidence type="ECO:0000256" key="6">
    <source>
        <dbReference type="RuleBase" id="RU362114"/>
    </source>
</evidence>
<reference evidence="10" key="1">
    <citation type="journal article" date="2021" name="Genome Biol. Evol.">
        <title>A High-Quality Reference Genome for a Parasitic Bivalve with Doubly Uniparental Inheritance (Bivalvia: Unionida).</title>
        <authorList>
            <person name="Smith C.H."/>
        </authorList>
    </citation>
    <scope>NUCLEOTIDE SEQUENCE</scope>
    <source>
        <strain evidence="10">CHS0354</strain>
    </source>
</reference>
<feature type="region of interest" description="Disordered" evidence="7">
    <location>
        <begin position="785"/>
        <end position="809"/>
    </location>
</feature>
<feature type="compositionally biased region" description="Basic and acidic residues" evidence="7">
    <location>
        <begin position="785"/>
        <end position="795"/>
    </location>
</feature>
<dbReference type="PANTHER" id="PTHR14453">
    <property type="entry name" value="PARP/ZINC FINGER CCCH TYPE DOMAIN CONTAINING PROTEIN"/>
    <property type="match status" value="1"/>
</dbReference>
<keyword evidence="4 6" id="KW-0520">NAD</keyword>
<comment type="caution">
    <text evidence="10">The sequence shown here is derived from an EMBL/GenBank/DDBJ whole genome shotgun (WGS) entry which is preliminary data.</text>
</comment>
<dbReference type="SUPFAM" id="SSF52949">
    <property type="entry name" value="Macro domain-like"/>
    <property type="match status" value="1"/>
</dbReference>
<evidence type="ECO:0000256" key="2">
    <source>
        <dbReference type="ARBA" id="ARBA00022676"/>
    </source>
</evidence>
<feature type="region of interest" description="Disordered" evidence="7">
    <location>
        <begin position="1059"/>
        <end position="1118"/>
    </location>
</feature>
<dbReference type="Proteomes" id="UP001195483">
    <property type="component" value="Unassembled WGS sequence"/>
</dbReference>
<evidence type="ECO:0000259" key="8">
    <source>
        <dbReference type="PROSITE" id="PS51059"/>
    </source>
</evidence>
<reference evidence="10" key="2">
    <citation type="journal article" date="2021" name="Genome Biol. Evol.">
        <title>Developing a high-quality reference genome for a parasitic bivalve with doubly uniparental inheritance (Bivalvia: Unionida).</title>
        <authorList>
            <person name="Smith C.H."/>
        </authorList>
    </citation>
    <scope>NUCLEOTIDE SEQUENCE</scope>
    <source>
        <strain evidence="10">CHS0354</strain>
        <tissue evidence="10">Mantle</tissue>
    </source>
</reference>
<dbReference type="EMBL" id="JAEAOA010001244">
    <property type="protein sequence ID" value="KAK3607032.1"/>
    <property type="molecule type" value="Genomic_DNA"/>
</dbReference>
<organism evidence="10 11">
    <name type="scientific">Potamilus streckersoni</name>
    <dbReference type="NCBI Taxonomy" id="2493646"/>
    <lineage>
        <taxon>Eukaryota</taxon>
        <taxon>Metazoa</taxon>
        <taxon>Spiralia</taxon>
        <taxon>Lophotrochozoa</taxon>
        <taxon>Mollusca</taxon>
        <taxon>Bivalvia</taxon>
        <taxon>Autobranchia</taxon>
        <taxon>Heteroconchia</taxon>
        <taxon>Palaeoheterodonta</taxon>
        <taxon>Unionida</taxon>
        <taxon>Unionoidea</taxon>
        <taxon>Unionidae</taxon>
        <taxon>Ambleminae</taxon>
        <taxon>Lampsilini</taxon>
        <taxon>Potamilus</taxon>
    </lineage>
</organism>
<dbReference type="EC" id="2.4.2.-" evidence="6"/>
<gene>
    <name evidence="10" type="ORF">CHS0354_020462</name>
</gene>
<proteinExistence type="predicted"/>
<accession>A0AAE0TAS7</accession>
<dbReference type="Pfam" id="PF01661">
    <property type="entry name" value="Macro"/>
    <property type="match status" value="1"/>
</dbReference>
<feature type="compositionally biased region" description="Acidic residues" evidence="7">
    <location>
        <begin position="1066"/>
        <end position="1087"/>
    </location>
</feature>
<keyword evidence="11" id="KW-1185">Reference proteome</keyword>
<evidence type="ECO:0000259" key="9">
    <source>
        <dbReference type="PROSITE" id="PS51154"/>
    </source>
</evidence>
<dbReference type="SMART" id="SM00506">
    <property type="entry name" value="A1pp"/>
    <property type="match status" value="1"/>
</dbReference>
<dbReference type="Pfam" id="PF00644">
    <property type="entry name" value="PARP"/>
    <property type="match status" value="1"/>
</dbReference>
<sequence length="1520" mass="171683">MATDDLKHLSLKEIWEGEIEPAKVLVIKNISSNITVESLQNYLEVVTEKDLVSLYSYPAVTSISLAVFNEEITDVDEVQKKAQRRPLEKTVLELLPLGGSIGLFLSNISGPVGDDALALYFESKKCGSPGADVINCKLLSDLNICVIQMAASPEVFRKILNKSDHQYGGVMFTVEPYCPVFHDPVLNSLQTRDIKTAGPNMANKPTGIATPKPAVLPKPSSTTFSPVYLKPTGIQNNSSELFYPNRQENTEIRAQAFQMNDGSSSRKDIQNTIPLSQSSSGLESEIVFSNNLEDETVSVHPQPFRSNENLELASSSSNTLSPLDANQLQAFKNDQKPLSSGLRIFTDSLDTFTIRPAISKQIDFQPGYVSVPGEHPSGDTLETCTKVADSSSHKILGLPEPPSNNAKIFQIAAVSPMRQGQSDFEGQSQLVSGEESETMHLTIEEIQLLIMYYFPKNNKHCKINLDTKKELVRFTGQKNDVQAAKLKMFETLKQKEEMVSSSELTELHKRLFGLQKTKNAVRALLKSKHVHAVVLRKEDNRLHSYALKDSEAKMGLELIEQSLVQSAISLREGQDKLIAGSEWTSLIQSIEKKDVIKIQQDTRKVEIGGLHQVVVDQAKIRIITFFKQMTPQNTHKETVDGAIARCFKAELADRVREKLKSTGGNLKLQDLPPHHGSDRFQLEVQVLGSDVAIEVFKTALKSIWHEKLDFQKMCNSDEEDIQLIKAALSRNGKDFLKRFEGYHHCYIDFTLPSGIKFEKANKNSEFHKKRKKVDSSARHYARKFDNSKPMMDLKDRKHASPHKPRRGLEERRFQRVDSAPSFFHMDPRQFTIESKSAEENYDGMRRGIQIGPITVVVKQGDIAKEQATALMNIVHPSRDLSKGSVISQSFVKAGGPELVQMYQDNVQSEEDGFVVTQSAGNLKCDIILHVVLRTRVNDTKREVRKVMRTCYKFCQMYGVTTLALPPLGCGRLHGYDPDSVVEAMLDETSKLAFGTLGKTSVKKVTVVIYDRDICQMFLKKLSSLEDRSTQSRSKYHLDLDSSGDFQEKEDIDKEFLFSVSQRTDDNKDDEDDHDNGSGSDDDDDDVSSDNGCMPLTHSESSPAMSYQQQHGREIAPRKAAKVSTVMVKIFAKDKQACLDCVKKLAKEMKENYLFESEPVNEKCKLPPEDKKKIKEILSKHETSVKQRRVKGDAYILKGWKEEVYTAHNAILKVLSETSGTTWRRKVQHKRQSPGFWHNKAFEQPETPEYWSMGNNTIQDIFSKFMGVLKGKKSKLVKVDDATFQEIVKLVNDTWQRHLIGKGNDAIGLQHTGIQVSKIKRVENLDLYESYFKKRQDIFKSLCRSEQERFPQLDKIKGCRDGYIKTSRGGKCLSMDIYPEINEYYFFHGTKVDKIDAICENGLDCRLGSDKGMLGVGVYGAESSTKADQYTDSKQARMPGEKKMFLMRMVLGNIYICTDSNPHKYRRPPCRTCFLDDCADAKHTHGYFDSVVGDMGKLFREFVVYDKSQCYPEYIITYTRI</sequence>
<dbReference type="GO" id="GO:0005737">
    <property type="term" value="C:cytoplasm"/>
    <property type="evidence" value="ECO:0007669"/>
    <property type="project" value="TreeGrafter"/>
</dbReference>
<dbReference type="PROSITE" id="PS51059">
    <property type="entry name" value="PARP_CATALYTIC"/>
    <property type="match status" value="1"/>
</dbReference>